<sequence length="496" mass="57541">MSKEQLNLKILRKPNSPDFLNELDKAPLCLQLNDATHFFKILLQHFESGINTELGNKILMCIANALIAGKFTETFISENFVLALPFSQKKFSNLIFEILRILLDQSMDFFDDDLVHQFESLIPVDPNRSLIIIALYSKDFANLENPYPMINLIFQHSEEFQTPELVFNYVSLISYLYKTFLSFRQKYGKSCWSNLCLMLNKFKDDTSLNIVYGGLCLIADDKVKVRLPLDLMKKHIQNEELQDRILSLCLYKVPDFDEEFVELLEETAKTNEKATLAIITACSKSLSNSELIFYHLNDLFTNGGKLPTTDDTMRILFCLLKWQDLRERFSEVSELLNFLLMFVQDDNRAFKKSQRIQIISQFLTNIKIDVTFVISMNKSGFLRELLATSKTNNDEVSDRSVLQIFEAIGPYAYVPEYLKVCDIVSREIMNDGRLSELAFHVAEIMCKHQQCVNRMKEKKLVAFYEKNKNDKRFGYQAESFLALIGWNDQSDGDDNY</sequence>
<keyword evidence="2" id="KW-1185">Reference proteome</keyword>
<reference evidence="1 2" key="1">
    <citation type="submission" date="2024-04" db="EMBL/GenBank/DDBJ databases">
        <title>Tritrichomonas musculus Genome.</title>
        <authorList>
            <person name="Alves-Ferreira E."/>
            <person name="Grigg M."/>
            <person name="Lorenzi H."/>
            <person name="Galac M."/>
        </authorList>
    </citation>
    <scope>NUCLEOTIDE SEQUENCE [LARGE SCALE GENOMIC DNA]</scope>
    <source>
        <strain evidence="1 2">EAF2021</strain>
    </source>
</reference>
<evidence type="ECO:0000313" key="1">
    <source>
        <dbReference type="EMBL" id="KAK8837731.1"/>
    </source>
</evidence>
<protein>
    <submittedName>
        <fullName evidence="1">Uncharacterized protein</fullName>
    </submittedName>
</protein>
<gene>
    <name evidence="1" type="ORF">M9Y10_036266</name>
</gene>
<proteinExistence type="predicted"/>
<organism evidence="1 2">
    <name type="scientific">Tritrichomonas musculus</name>
    <dbReference type="NCBI Taxonomy" id="1915356"/>
    <lineage>
        <taxon>Eukaryota</taxon>
        <taxon>Metamonada</taxon>
        <taxon>Parabasalia</taxon>
        <taxon>Tritrichomonadida</taxon>
        <taxon>Tritrichomonadidae</taxon>
        <taxon>Tritrichomonas</taxon>
    </lineage>
</organism>
<dbReference type="EMBL" id="JAPFFF010000058">
    <property type="protein sequence ID" value="KAK8837731.1"/>
    <property type="molecule type" value="Genomic_DNA"/>
</dbReference>
<name>A0ABR2GV37_9EUKA</name>
<comment type="caution">
    <text evidence="1">The sequence shown here is derived from an EMBL/GenBank/DDBJ whole genome shotgun (WGS) entry which is preliminary data.</text>
</comment>
<evidence type="ECO:0000313" key="2">
    <source>
        <dbReference type="Proteomes" id="UP001470230"/>
    </source>
</evidence>
<accession>A0ABR2GV37</accession>
<dbReference type="Proteomes" id="UP001470230">
    <property type="component" value="Unassembled WGS sequence"/>
</dbReference>